<dbReference type="GeneID" id="301100969"/>
<evidence type="ECO:0000313" key="7">
    <source>
        <dbReference type="EMBL" id="NUY00322.1"/>
    </source>
</evidence>
<proteinExistence type="inferred from homology"/>
<dbReference type="Proteomes" id="UP000594380">
    <property type="component" value="Unassembled WGS sequence"/>
</dbReference>
<dbReference type="AlphaFoldDB" id="A0A7Y6JX18"/>
<organism evidence="7 8">
    <name type="scientific">Paraburkholderia youngii</name>
    <dbReference type="NCBI Taxonomy" id="2782701"/>
    <lineage>
        <taxon>Bacteria</taxon>
        <taxon>Pseudomonadati</taxon>
        <taxon>Pseudomonadota</taxon>
        <taxon>Betaproteobacteria</taxon>
        <taxon>Burkholderiales</taxon>
        <taxon>Burkholderiaceae</taxon>
        <taxon>Paraburkholderia</taxon>
    </lineage>
</organism>
<evidence type="ECO:0000256" key="1">
    <source>
        <dbReference type="ARBA" id="ARBA00001974"/>
    </source>
</evidence>
<dbReference type="RefSeq" id="WP_176106852.1">
    <property type="nucleotide sequence ID" value="NZ_JAALDK010000001.1"/>
</dbReference>
<accession>A0A7Y6JX18</accession>
<comment type="cofactor">
    <cofactor evidence="1">
        <name>FAD</name>
        <dbReference type="ChEBI" id="CHEBI:57692"/>
    </cofactor>
</comment>
<evidence type="ECO:0000256" key="3">
    <source>
        <dbReference type="ARBA" id="ARBA00022630"/>
    </source>
</evidence>
<feature type="domain" description="FAD-binding oxidoreductase/transferase type 4 C-terminal" evidence="6">
    <location>
        <begin position="3"/>
        <end position="52"/>
    </location>
</feature>
<evidence type="ECO:0000313" key="8">
    <source>
        <dbReference type="Proteomes" id="UP000594380"/>
    </source>
</evidence>
<dbReference type="GO" id="GO:0016491">
    <property type="term" value="F:oxidoreductase activity"/>
    <property type="evidence" value="ECO:0007669"/>
    <property type="project" value="UniProtKB-KW"/>
</dbReference>
<protein>
    <recommendedName>
        <fullName evidence="6">FAD-binding oxidoreductase/transferase type 4 C-terminal domain-containing protein</fullName>
    </recommendedName>
</protein>
<keyword evidence="5" id="KW-0560">Oxidoreductase</keyword>
<dbReference type="InterPro" id="IPR004113">
    <property type="entry name" value="FAD-bd_oxidored_4_C"/>
</dbReference>
<sequence length="53" mass="5796">MQQTGGPISAEHGIGVLKRPYLACTRSDAEISLMRRLKIALDPKHILNPGEVL</sequence>
<dbReference type="PANTHER" id="PTHR43716">
    <property type="entry name" value="D-2-HYDROXYGLUTARATE DEHYDROGENASE, MITOCHONDRIAL"/>
    <property type="match status" value="1"/>
</dbReference>
<dbReference type="FunFam" id="1.10.45.10:FF:000001">
    <property type="entry name" value="D-lactate dehydrogenase mitochondrial"/>
    <property type="match status" value="1"/>
</dbReference>
<dbReference type="InterPro" id="IPR051264">
    <property type="entry name" value="FAD-oxidored/transferase_4"/>
</dbReference>
<dbReference type="Gene3D" id="1.10.45.10">
    <property type="entry name" value="Vanillyl-alcohol Oxidase, Chain A, domain 4"/>
    <property type="match status" value="1"/>
</dbReference>
<dbReference type="PANTHER" id="PTHR43716:SF1">
    <property type="entry name" value="D-2-HYDROXYGLUTARATE DEHYDROGENASE, MITOCHONDRIAL"/>
    <property type="match status" value="1"/>
</dbReference>
<dbReference type="SUPFAM" id="SSF55103">
    <property type="entry name" value="FAD-linked oxidases, C-terminal domain"/>
    <property type="match status" value="1"/>
</dbReference>
<dbReference type="InterPro" id="IPR016164">
    <property type="entry name" value="FAD-linked_Oxase-like_C"/>
</dbReference>
<evidence type="ECO:0000256" key="2">
    <source>
        <dbReference type="ARBA" id="ARBA00008000"/>
    </source>
</evidence>
<reference evidence="7 8" key="1">
    <citation type="submission" date="2020-02" db="EMBL/GenBank/DDBJ databases">
        <title>Paraburkholderia simonii sp. nov. and Paraburkholderia youngii sp. nov. Brazilian and Mexican Mimosa-associated rhizobia.</title>
        <authorList>
            <person name="Mavima L."/>
            <person name="Beukes C.W."/>
            <person name="Chan W.Y."/>
            <person name="Palmer M."/>
            <person name="De Meyer S.E."/>
            <person name="James E.K."/>
            <person name="Venter S.N."/>
            <person name="Steenkamp E.T."/>
        </authorList>
    </citation>
    <scope>NUCLEOTIDE SEQUENCE [LARGE SCALE GENOMIC DNA]</scope>
    <source>
        <strain evidence="7 8">JPY169</strain>
    </source>
</reference>
<evidence type="ECO:0000259" key="6">
    <source>
        <dbReference type="Pfam" id="PF02913"/>
    </source>
</evidence>
<evidence type="ECO:0000256" key="5">
    <source>
        <dbReference type="ARBA" id="ARBA00023002"/>
    </source>
</evidence>
<dbReference type="EMBL" id="JAALDK010000001">
    <property type="protein sequence ID" value="NUY00322.1"/>
    <property type="molecule type" value="Genomic_DNA"/>
</dbReference>
<keyword evidence="4" id="KW-0274">FAD</keyword>
<name>A0A7Y6JX18_9BURK</name>
<dbReference type="GO" id="GO:0022904">
    <property type="term" value="P:respiratory electron transport chain"/>
    <property type="evidence" value="ECO:0007669"/>
    <property type="project" value="TreeGrafter"/>
</dbReference>
<comment type="similarity">
    <text evidence="2">Belongs to the FAD-binding oxidoreductase/transferase type 4 family.</text>
</comment>
<keyword evidence="3" id="KW-0285">Flavoprotein</keyword>
<dbReference type="InterPro" id="IPR016171">
    <property type="entry name" value="Vanillyl_alc_oxidase_C-sub2"/>
</dbReference>
<evidence type="ECO:0000256" key="4">
    <source>
        <dbReference type="ARBA" id="ARBA00022827"/>
    </source>
</evidence>
<gene>
    <name evidence="7" type="ORF">G5S42_11550</name>
</gene>
<comment type="caution">
    <text evidence="7">The sequence shown here is derived from an EMBL/GenBank/DDBJ whole genome shotgun (WGS) entry which is preliminary data.</text>
</comment>
<dbReference type="GO" id="GO:0050660">
    <property type="term" value="F:flavin adenine dinucleotide binding"/>
    <property type="evidence" value="ECO:0007669"/>
    <property type="project" value="InterPro"/>
</dbReference>
<dbReference type="Pfam" id="PF02913">
    <property type="entry name" value="FAD-oxidase_C"/>
    <property type="match status" value="1"/>
</dbReference>